<protein>
    <submittedName>
        <fullName evidence="1">Uncharacterized protein</fullName>
    </submittedName>
</protein>
<evidence type="ECO:0000313" key="2">
    <source>
        <dbReference type="Proteomes" id="UP001320706"/>
    </source>
</evidence>
<organism evidence="1 2">
    <name type="scientific">Zalaria obscura</name>
    <dbReference type="NCBI Taxonomy" id="2024903"/>
    <lineage>
        <taxon>Eukaryota</taxon>
        <taxon>Fungi</taxon>
        <taxon>Dikarya</taxon>
        <taxon>Ascomycota</taxon>
        <taxon>Pezizomycotina</taxon>
        <taxon>Dothideomycetes</taxon>
        <taxon>Dothideomycetidae</taxon>
        <taxon>Dothideales</taxon>
        <taxon>Zalariaceae</taxon>
        <taxon>Zalaria</taxon>
    </lineage>
</organism>
<comment type="caution">
    <text evidence="1">The sequence shown here is derived from an EMBL/GenBank/DDBJ whole genome shotgun (WGS) entry which is preliminary data.</text>
</comment>
<proteinExistence type="predicted"/>
<gene>
    <name evidence="1" type="ORF">M8818_004589</name>
</gene>
<sequence length="304" mass="32904">MANLTSNYSSSSSSNYYASTMDVAARSNVQASAYTVDAATMALKGYHFSTDGGRGTSHPLLLAPGGPGGGFEVSSGIPSPPPSPQAGPFKGARPGLKARSRSGGAAYTITEESERLFCETLKTVFLGEGNTIAQDSLVMGMRNNNTFDNNGQHQYPAMPTHPTNKNRSHGLPTPSPSPSGILDVQDPRGMVKEWVEIWDYAGGQRFRGFVAEKEGERSMFVFFDNTVIGKDLKQGLMALLELSGGDDFRCARLVVCVDRTSDSDDIKDLTRDLCWVGFELTTLDRWSNGAACTSDRWIMLEMEV</sequence>
<dbReference type="Proteomes" id="UP001320706">
    <property type="component" value="Unassembled WGS sequence"/>
</dbReference>
<dbReference type="EMBL" id="JAMKPW020000022">
    <property type="protein sequence ID" value="KAK8206755.1"/>
    <property type="molecule type" value="Genomic_DNA"/>
</dbReference>
<name>A0ACC3SBK5_9PEZI</name>
<reference evidence="1" key="1">
    <citation type="submission" date="2024-02" db="EMBL/GenBank/DDBJ databases">
        <title>Metagenome Assembled Genome of Zalaria obscura JY119.</title>
        <authorList>
            <person name="Vighnesh L."/>
            <person name="Jagadeeshwari U."/>
            <person name="Venkata Ramana C."/>
            <person name="Sasikala C."/>
        </authorList>
    </citation>
    <scope>NUCLEOTIDE SEQUENCE</scope>
    <source>
        <strain evidence="1">JY119</strain>
    </source>
</reference>
<keyword evidence="2" id="KW-1185">Reference proteome</keyword>
<accession>A0ACC3SBK5</accession>
<evidence type="ECO:0000313" key="1">
    <source>
        <dbReference type="EMBL" id="KAK8206755.1"/>
    </source>
</evidence>